<name>A0ABR7PGE4_9BURK</name>
<dbReference type="SUPFAM" id="SSF53335">
    <property type="entry name" value="S-adenosyl-L-methionine-dependent methyltransferases"/>
    <property type="match status" value="1"/>
</dbReference>
<dbReference type="Pfam" id="PF13489">
    <property type="entry name" value="Methyltransf_23"/>
    <property type="match status" value="1"/>
</dbReference>
<dbReference type="EMBL" id="VZQQ01000001">
    <property type="protein sequence ID" value="MBC8745376.1"/>
    <property type="molecule type" value="Genomic_DNA"/>
</dbReference>
<dbReference type="RefSeq" id="WP_187632522.1">
    <property type="nucleotide sequence ID" value="NZ_VZQQ01000001.1"/>
</dbReference>
<dbReference type="PANTHER" id="PTHR43861:SF6">
    <property type="entry name" value="METHYLTRANSFERASE TYPE 11"/>
    <property type="match status" value="1"/>
</dbReference>
<dbReference type="CDD" id="cd02440">
    <property type="entry name" value="AdoMet_MTases"/>
    <property type="match status" value="1"/>
</dbReference>
<evidence type="ECO:0000313" key="1">
    <source>
        <dbReference type="EMBL" id="MBC8745376.1"/>
    </source>
</evidence>
<sequence length="675" mass="74603">MKQKAVISLLWGTQFDALRRFLEMHEPMVVLLSADLTEPLMRTGIEATGSTVVYLEDMFDPSGDARFAVETALMQAQFVQYLNTRPNEAREPVGALAQTSTVIAGTLAADLHETAALLTRLNEAANRFDITLFVTSEDATGDGKVATTWAKSRDIPTLHVAHGLALADPYTVHNDIVADKLAVFGRRGMEGYLDLGYPEDRFVITGNPGWDSYAQFRSRKADCRRALDEKYGFKPGLPLLVFGTTWSANFSAHCNEDIYADSLMVFVASCEALRASGLQFNGVIKDRPANRTDGERRCAQVLSELGVAAGDYFYCADDTQIFAAGADLLVAVDSNYLIEGMLARTPVINLLNATGIVMGPSFEAESGILEVEAADLAGIMHRMLTDQTARREVIEIMGNRAAHYNAAEDGSAAARVAELMATMAVSLPRRVKRYVWQQYLDAESAPLNGTYHANGRSDLAQMFTNTPSLILDIGCAAGNNAALVKDRFPGSRAWGIEMNRYAAELARKKLDNVLVGRFEDFDLEHEGLAPGTLDAVLLADVLEHMYNPWGVMVKLREYMSPGGQLVLSIPNTRHLGLMDGLSKGNWTYAEAGLLDVTHIRFFTRKEMIKFCEETGYRVTQTRNSLDGGLLKFWQQHQNMTAPINIELDRMTLKDVTRDELLELCTIQFYLLLEKA</sequence>
<keyword evidence="1" id="KW-0489">Methyltransferase</keyword>
<dbReference type="GO" id="GO:0008168">
    <property type="term" value="F:methyltransferase activity"/>
    <property type="evidence" value="ECO:0007669"/>
    <property type="project" value="UniProtKB-KW"/>
</dbReference>
<keyword evidence="1" id="KW-0808">Transferase</keyword>
<proteinExistence type="predicted"/>
<dbReference type="PANTHER" id="PTHR43861">
    <property type="entry name" value="TRANS-ACONITATE 2-METHYLTRANSFERASE-RELATED"/>
    <property type="match status" value="1"/>
</dbReference>
<dbReference type="Proteomes" id="UP000736373">
    <property type="component" value="Unassembled WGS sequence"/>
</dbReference>
<gene>
    <name evidence="1" type="ORF">F6X42_01645</name>
</gene>
<evidence type="ECO:0000313" key="2">
    <source>
        <dbReference type="Proteomes" id="UP000736373"/>
    </source>
</evidence>
<organism evidence="1 2">
    <name type="scientific">Paraburkholderia podalyriae</name>
    <dbReference type="NCBI Taxonomy" id="1938811"/>
    <lineage>
        <taxon>Bacteria</taxon>
        <taxon>Pseudomonadati</taxon>
        <taxon>Pseudomonadota</taxon>
        <taxon>Betaproteobacteria</taxon>
        <taxon>Burkholderiales</taxon>
        <taxon>Burkholderiaceae</taxon>
        <taxon>Paraburkholderia</taxon>
    </lineage>
</organism>
<dbReference type="SUPFAM" id="SSF53756">
    <property type="entry name" value="UDP-Glycosyltransferase/glycogen phosphorylase"/>
    <property type="match status" value="1"/>
</dbReference>
<dbReference type="Gene3D" id="3.40.50.150">
    <property type="entry name" value="Vaccinia Virus protein VP39"/>
    <property type="match status" value="1"/>
</dbReference>
<comment type="caution">
    <text evidence="1">The sequence shown here is derived from an EMBL/GenBank/DDBJ whole genome shotgun (WGS) entry which is preliminary data.</text>
</comment>
<protein>
    <submittedName>
        <fullName evidence="1">Class I SAM-dependent methyltransferase</fullName>
    </submittedName>
</protein>
<reference evidence="1 2" key="1">
    <citation type="submission" date="2019-09" db="EMBL/GenBank/DDBJ databases">
        <title>Paraburkholderia podalyriae sp. nov., A South African Podalyria-associated rhizobium.</title>
        <authorList>
            <person name="Mavima L."/>
            <person name="Beukes C.W."/>
            <person name="Palmer M."/>
            <person name="De Meyer S.E."/>
            <person name="James E.K."/>
            <person name="Maluk M."/>
            <person name="Avontuur J.R."/>
            <person name="Chan W.Y."/>
            <person name="Venter S.N."/>
            <person name="Steenkamp E.T."/>
        </authorList>
    </citation>
    <scope>NUCLEOTIDE SEQUENCE [LARGE SCALE GENOMIC DNA]</scope>
    <source>
        <strain evidence="1 2">WC7.3b</strain>
    </source>
</reference>
<dbReference type="GO" id="GO:0032259">
    <property type="term" value="P:methylation"/>
    <property type="evidence" value="ECO:0007669"/>
    <property type="project" value="UniProtKB-KW"/>
</dbReference>
<accession>A0ABR7PGE4</accession>
<dbReference type="InterPro" id="IPR029063">
    <property type="entry name" value="SAM-dependent_MTases_sf"/>
</dbReference>
<keyword evidence="2" id="KW-1185">Reference proteome</keyword>